<name>A0A6J1Y1R6_ACIJB</name>
<dbReference type="GeneID" id="113594702"/>
<organism evidence="1 2">
    <name type="scientific">Acinonyx jubatus</name>
    <name type="common">Cheetah</name>
    <dbReference type="NCBI Taxonomy" id="32536"/>
    <lineage>
        <taxon>Eukaryota</taxon>
        <taxon>Metazoa</taxon>
        <taxon>Chordata</taxon>
        <taxon>Craniata</taxon>
        <taxon>Vertebrata</taxon>
        <taxon>Euteleostomi</taxon>
        <taxon>Mammalia</taxon>
        <taxon>Eutheria</taxon>
        <taxon>Laurasiatheria</taxon>
        <taxon>Carnivora</taxon>
        <taxon>Feliformia</taxon>
        <taxon>Felidae</taxon>
        <taxon>Felinae</taxon>
        <taxon>Acinonyx</taxon>
    </lineage>
</organism>
<dbReference type="RefSeq" id="XP_026898604.1">
    <property type="nucleotide sequence ID" value="XM_027042803.2"/>
</dbReference>
<sequence length="95" mass="11139">MMEPLHLRAQIDWKEMEETARGLEVEPEDVSEWLQSHDQTFTDEELFLRDARSKWFLEVESTPSEDAVKTDETTTKDLQCYMNLVDKAAAGFERI</sequence>
<dbReference type="KEGG" id="aju:113594702"/>
<dbReference type="AlphaFoldDB" id="A0A6J1Y1R6"/>
<protein>
    <submittedName>
        <fullName evidence="2">Tigger transposable element-derived protein 1-like</fullName>
    </submittedName>
</protein>
<evidence type="ECO:0000313" key="2">
    <source>
        <dbReference type="RefSeq" id="XP_026898604.1"/>
    </source>
</evidence>
<reference evidence="2" key="1">
    <citation type="submission" date="2025-08" db="UniProtKB">
        <authorList>
            <consortium name="RefSeq"/>
        </authorList>
    </citation>
    <scope>IDENTIFICATION</scope>
    <source>
        <tissue evidence="2">Blood</tissue>
    </source>
</reference>
<proteinExistence type="predicted"/>
<accession>A0A6J1Y1R6</accession>
<gene>
    <name evidence="2" type="primary">LOC113594702</name>
</gene>
<dbReference type="Proteomes" id="UP001652583">
    <property type="component" value="Chromosome F2"/>
</dbReference>
<evidence type="ECO:0000313" key="1">
    <source>
        <dbReference type="Proteomes" id="UP001652583"/>
    </source>
</evidence>
<keyword evidence="1" id="KW-1185">Reference proteome</keyword>